<dbReference type="InterPro" id="IPR039425">
    <property type="entry name" value="RNA_pol_sigma-70-like"/>
</dbReference>
<sequence length="184" mass="21589">MQAAAHKLNTEDIWQEFSDQLYGFVIRRVNNHEDARDILQDIFLRVHSKKSSLKDNAKLSSWLYQLTRNAIIDYYRNSKKIPVNMIEIEADEDIQFTELIGCISPFLNRLDENEKELIRSTDLEGIKQKELALKLNLPYSTVKSKIQRARKKLKKMFLDCCDSNLNCKNNTSENPLHQHCQQCE</sequence>
<keyword evidence="2" id="KW-0805">Transcription regulation</keyword>
<comment type="caution">
    <text evidence="7">The sequence shown here is derived from an EMBL/GenBank/DDBJ whole genome shotgun (WGS) entry which is preliminary data.</text>
</comment>
<proteinExistence type="inferred from homology"/>
<gene>
    <name evidence="7" type="ORF">OO013_05555</name>
</gene>
<evidence type="ECO:0000259" key="5">
    <source>
        <dbReference type="Pfam" id="PF04542"/>
    </source>
</evidence>
<dbReference type="InterPro" id="IPR013324">
    <property type="entry name" value="RNA_pol_sigma_r3/r4-like"/>
</dbReference>
<dbReference type="SUPFAM" id="SSF88946">
    <property type="entry name" value="Sigma2 domain of RNA polymerase sigma factors"/>
    <property type="match status" value="1"/>
</dbReference>
<dbReference type="Gene3D" id="1.10.1740.10">
    <property type="match status" value="1"/>
</dbReference>
<reference evidence="7 8" key="1">
    <citation type="submission" date="2022-11" db="EMBL/GenBank/DDBJ databases">
        <title>The characterization of three novel Bacteroidetes species and genomic analysis of their roles in tidal elemental geochemical cycles.</title>
        <authorList>
            <person name="Ma K."/>
        </authorList>
    </citation>
    <scope>NUCLEOTIDE SEQUENCE [LARGE SCALE GENOMIC DNA]</scope>
    <source>
        <strain evidence="7 8">M17</strain>
    </source>
</reference>
<keyword evidence="8" id="KW-1185">Reference proteome</keyword>
<keyword evidence="4" id="KW-0804">Transcription</keyword>
<accession>A0ABT3RQ77</accession>
<feature type="domain" description="RNA polymerase sigma factor 70 region 4 type 2" evidence="6">
    <location>
        <begin position="107"/>
        <end position="153"/>
    </location>
</feature>
<name>A0ABT3RQ77_9BACT</name>
<keyword evidence="3" id="KW-0731">Sigma factor</keyword>
<dbReference type="InterPro" id="IPR013249">
    <property type="entry name" value="RNA_pol_sigma70_r4_t2"/>
</dbReference>
<evidence type="ECO:0000256" key="4">
    <source>
        <dbReference type="ARBA" id="ARBA00023163"/>
    </source>
</evidence>
<dbReference type="Pfam" id="PF08281">
    <property type="entry name" value="Sigma70_r4_2"/>
    <property type="match status" value="1"/>
</dbReference>
<dbReference type="Proteomes" id="UP001209885">
    <property type="component" value="Unassembled WGS sequence"/>
</dbReference>
<dbReference type="InterPro" id="IPR013325">
    <property type="entry name" value="RNA_pol_sigma_r2"/>
</dbReference>
<dbReference type="Pfam" id="PF04542">
    <property type="entry name" value="Sigma70_r2"/>
    <property type="match status" value="1"/>
</dbReference>
<evidence type="ECO:0000313" key="7">
    <source>
        <dbReference type="EMBL" id="MCX2743320.1"/>
    </source>
</evidence>
<evidence type="ECO:0000256" key="3">
    <source>
        <dbReference type="ARBA" id="ARBA00023082"/>
    </source>
</evidence>
<organism evidence="7 8">
    <name type="scientific">Mangrovivirga halotolerans</name>
    <dbReference type="NCBI Taxonomy" id="2993936"/>
    <lineage>
        <taxon>Bacteria</taxon>
        <taxon>Pseudomonadati</taxon>
        <taxon>Bacteroidota</taxon>
        <taxon>Cytophagia</taxon>
        <taxon>Cytophagales</taxon>
        <taxon>Mangrovivirgaceae</taxon>
        <taxon>Mangrovivirga</taxon>
    </lineage>
</organism>
<protein>
    <submittedName>
        <fullName evidence="7">Sigma-70 family RNA polymerase sigma factor</fullName>
    </submittedName>
</protein>
<evidence type="ECO:0000259" key="6">
    <source>
        <dbReference type="Pfam" id="PF08281"/>
    </source>
</evidence>
<dbReference type="Gene3D" id="1.10.10.10">
    <property type="entry name" value="Winged helix-like DNA-binding domain superfamily/Winged helix DNA-binding domain"/>
    <property type="match status" value="1"/>
</dbReference>
<comment type="similarity">
    <text evidence="1">Belongs to the sigma-70 factor family. ECF subfamily.</text>
</comment>
<dbReference type="CDD" id="cd06171">
    <property type="entry name" value="Sigma70_r4"/>
    <property type="match status" value="1"/>
</dbReference>
<dbReference type="NCBIfam" id="TIGR02937">
    <property type="entry name" value="sigma70-ECF"/>
    <property type="match status" value="1"/>
</dbReference>
<evidence type="ECO:0000256" key="1">
    <source>
        <dbReference type="ARBA" id="ARBA00010641"/>
    </source>
</evidence>
<dbReference type="PANTHER" id="PTHR43133">
    <property type="entry name" value="RNA POLYMERASE ECF-TYPE SIGMA FACTO"/>
    <property type="match status" value="1"/>
</dbReference>
<feature type="domain" description="RNA polymerase sigma-70 region 2" evidence="5">
    <location>
        <begin position="15"/>
        <end position="79"/>
    </location>
</feature>
<dbReference type="InterPro" id="IPR007627">
    <property type="entry name" value="RNA_pol_sigma70_r2"/>
</dbReference>
<dbReference type="EMBL" id="JAPFQN010000003">
    <property type="protein sequence ID" value="MCX2743320.1"/>
    <property type="molecule type" value="Genomic_DNA"/>
</dbReference>
<evidence type="ECO:0000313" key="8">
    <source>
        <dbReference type="Proteomes" id="UP001209885"/>
    </source>
</evidence>
<dbReference type="SUPFAM" id="SSF88659">
    <property type="entry name" value="Sigma3 and sigma4 domains of RNA polymerase sigma factors"/>
    <property type="match status" value="1"/>
</dbReference>
<dbReference type="InterPro" id="IPR036388">
    <property type="entry name" value="WH-like_DNA-bd_sf"/>
</dbReference>
<dbReference type="PANTHER" id="PTHR43133:SF62">
    <property type="entry name" value="RNA POLYMERASE SIGMA FACTOR SIGZ"/>
    <property type="match status" value="1"/>
</dbReference>
<evidence type="ECO:0000256" key="2">
    <source>
        <dbReference type="ARBA" id="ARBA00023015"/>
    </source>
</evidence>
<dbReference type="InterPro" id="IPR014284">
    <property type="entry name" value="RNA_pol_sigma-70_dom"/>
</dbReference>
<dbReference type="RefSeq" id="WP_266055696.1">
    <property type="nucleotide sequence ID" value="NZ_JAPFQN010000003.1"/>
</dbReference>